<dbReference type="PANTHER" id="PTHR10870:SF0">
    <property type="entry name" value="CELL CYCLE CHECKPOINT PROTEIN RAD1"/>
    <property type="match status" value="1"/>
</dbReference>
<keyword evidence="8" id="KW-1185">Reference proteome</keyword>
<accession>A0A0D7B8T7</accession>
<evidence type="ECO:0000256" key="3">
    <source>
        <dbReference type="ARBA" id="ARBA00022763"/>
    </source>
</evidence>
<evidence type="ECO:0000256" key="4">
    <source>
        <dbReference type="ARBA" id="ARBA00023204"/>
    </source>
</evidence>
<dbReference type="Proteomes" id="UP000054007">
    <property type="component" value="Unassembled WGS sequence"/>
</dbReference>
<dbReference type="GO" id="GO:0006281">
    <property type="term" value="P:DNA repair"/>
    <property type="evidence" value="ECO:0007669"/>
    <property type="project" value="UniProtKB-KW"/>
</dbReference>
<keyword evidence="5" id="KW-0539">Nucleus</keyword>
<evidence type="ECO:0000256" key="6">
    <source>
        <dbReference type="SAM" id="MobiDB-lite"/>
    </source>
</evidence>
<dbReference type="PANTHER" id="PTHR10870">
    <property type="entry name" value="CELL CYCLE CHECKPOINT PROTEIN RAD1"/>
    <property type="match status" value="1"/>
</dbReference>
<dbReference type="EMBL" id="KN880548">
    <property type="protein sequence ID" value="KIY66650.1"/>
    <property type="molecule type" value="Genomic_DNA"/>
</dbReference>
<proteinExistence type="inferred from homology"/>
<name>A0A0D7B8T7_9AGAR</name>
<dbReference type="STRING" id="1314674.A0A0D7B8T7"/>
<reference evidence="7 8" key="1">
    <citation type="journal article" date="2015" name="Fungal Genet. Biol.">
        <title>Evolution of novel wood decay mechanisms in Agaricales revealed by the genome sequences of Fistulina hepatica and Cylindrobasidium torrendii.</title>
        <authorList>
            <person name="Floudas D."/>
            <person name="Held B.W."/>
            <person name="Riley R."/>
            <person name="Nagy L.G."/>
            <person name="Koehler G."/>
            <person name="Ransdell A.S."/>
            <person name="Younus H."/>
            <person name="Chow J."/>
            <person name="Chiniquy J."/>
            <person name="Lipzen A."/>
            <person name="Tritt A."/>
            <person name="Sun H."/>
            <person name="Haridas S."/>
            <person name="LaButti K."/>
            <person name="Ohm R.A."/>
            <person name="Kues U."/>
            <person name="Blanchette R.A."/>
            <person name="Grigoriev I.V."/>
            <person name="Minto R.E."/>
            <person name="Hibbett D.S."/>
        </authorList>
    </citation>
    <scope>NUCLEOTIDE SEQUENCE [LARGE SCALE GENOMIC DNA]</scope>
    <source>
        <strain evidence="7 8">FP15055 ss-10</strain>
    </source>
</reference>
<dbReference type="Gene3D" id="3.70.10.10">
    <property type="match status" value="1"/>
</dbReference>
<dbReference type="InterPro" id="IPR046938">
    <property type="entry name" value="DNA_clamp_sf"/>
</dbReference>
<feature type="region of interest" description="Disordered" evidence="6">
    <location>
        <begin position="68"/>
        <end position="90"/>
    </location>
</feature>
<dbReference type="PRINTS" id="PR01245">
    <property type="entry name" value="RAD1REC1"/>
</dbReference>
<keyword evidence="4" id="KW-0234">DNA repair</keyword>
<dbReference type="Pfam" id="PF02144">
    <property type="entry name" value="Rad1"/>
    <property type="match status" value="1"/>
</dbReference>
<dbReference type="GO" id="GO:0030896">
    <property type="term" value="C:checkpoint clamp complex"/>
    <property type="evidence" value="ECO:0007669"/>
    <property type="project" value="TreeGrafter"/>
</dbReference>
<feature type="region of interest" description="Disordered" evidence="6">
    <location>
        <begin position="124"/>
        <end position="152"/>
    </location>
</feature>
<evidence type="ECO:0000256" key="1">
    <source>
        <dbReference type="ARBA" id="ARBA00004123"/>
    </source>
</evidence>
<dbReference type="AlphaFoldDB" id="A0A0D7B8T7"/>
<feature type="compositionally biased region" description="Acidic residues" evidence="6">
    <location>
        <begin position="75"/>
        <end position="88"/>
    </location>
</feature>
<sequence length="351" mass="38034">MQTVLKASAHDVRYFATLLRGVHVVDRATIIVTPLGITVTTEEARNLLATAIIFPSVFDEFEFNAPEGVPKKDIEDDTSSDAEEDETEPSVTFEVGLPLFLDVLGIYGSAGTSAAAMNKPRWKKVGGAEGSEDENEGAKAQPFGGASGSSEKRTGMRLSYAGAGHPLTLIVAEDAAGPSTTVELSTYEAEPHLDVSFDTNSAVLKIILKSQWLRDALSEVDTSCEKLTFIGNPPLSGEGSHPRRGKAQSRPMFRIQASGTFGSTEMDYPNDRDVLESFECLQTVRFSYRFAHILRVMRALQSSAKASLRINDEGVLSLQFLMPAPSSRPGRKGDGTDAFIEFRCLALNEDC</sequence>
<evidence type="ECO:0000256" key="2">
    <source>
        <dbReference type="ARBA" id="ARBA00010991"/>
    </source>
</evidence>
<dbReference type="SUPFAM" id="SSF55979">
    <property type="entry name" value="DNA clamp"/>
    <property type="match status" value="1"/>
</dbReference>
<keyword evidence="3" id="KW-0227">DNA damage</keyword>
<gene>
    <name evidence="7" type="ORF">CYLTODRAFT_491311</name>
</gene>
<dbReference type="GO" id="GO:0000077">
    <property type="term" value="P:DNA damage checkpoint signaling"/>
    <property type="evidence" value="ECO:0007669"/>
    <property type="project" value="InterPro"/>
</dbReference>
<evidence type="ECO:0000313" key="8">
    <source>
        <dbReference type="Proteomes" id="UP000054007"/>
    </source>
</evidence>
<dbReference type="OrthoDB" id="337581at2759"/>
<dbReference type="InterPro" id="IPR003021">
    <property type="entry name" value="Rad1_Rec1_Rad17"/>
</dbReference>
<organism evidence="7 8">
    <name type="scientific">Cylindrobasidium torrendii FP15055 ss-10</name>
    <dbReference type="NCBI Taxonomy" id="1314674"/>
    <lineage>
        <taxon>Eukaryota</taxon>
        <taxon>Fungi</taxon>
        <taxon>Dikarya</taxon>
        <taxon>Basidiomycota</taxon>
        <taxon>Agaricomycotina</taxon>
        <taxon>Agaricomycetes</taxon>
        <taxon>Agaricomycetidae</taxon>
        <taxon>Agaricales</taxon>
        <taxon>Marasmiineae</taxon>
        <taxon>Physalacriaceae</taxon>
        <taxon>Cylindrobasidium</taxon>
    </lineage>
</organism>
<evidence type="ECO:0000313" key="7">
    <source>
        <dbReference type="EMBL" id="KIY66650.1"/>
    </source>
</evidence>
<comment type="similarity">
    <text evidence="2">Belongs to the rad1 family.</text>
</comment>
<evidence type="ECO:0000256" key="5">
    <source>
        <dbReference type="ARBA" id="ARBA00023242"/>
    </source>
</evidence>
<comment type="subcellular location">
    <subcellularLocation>
        <location evidence="1">Nucleus</location>
    </subcellularLocation>
</comment>
<protein>
    <submittedName>
        <fullName evidence="7">Rad1-domain-containing protein</fullName>
    </submittedName>
</protein>